<dbReference type="EMBL" id="CP014671">
    <property type="protein sequence ID" value="ANX05443.1"/>
    <property type="molecule type" value="Genomic_DNA"/>
</dbReference>
<dbReference type="InterPro" id="IPR029063">
    <property type="entry name" value="SAM-dependent_MTases_sf"/>
</dbReference>
<protein>
    <submittedName>
        <fullName evidence="1">Methionine biosynthesis protein MetW</fullName>
    </submittedName>
</protein>
<dbReference type="Gene3D" id="3.40.50.150">
    <property type="entry name" value="Vaccinia Virus protein VP39"/>
    <property type="match status" value="1"/>
</dbReference>
<gene>
    <name evidence="1" type="ORF">PG2T_01880</name>
</gene>
<sequence length="213" mass="23629">MRGDHALIAQWIRPGSRVLDLGCGDGGLLAHLRAARAVTGYGIELQIDKVVRCIERGVNVIQGDLDAGLADFDTGSFDYVIMSLTLQAVYFPARLLEEMLRVGREGIVAFPNFGHLNCRLQLAFGGHMPVSSALPETWYETDNIHLCTIRDFESLCHTLGIRILQRTVVNHQHRRSLGARLLPNLLGEVALYRFERKTDLGHPAAPSLHGDRP</sequence>
<organism evidence="1 2">
    <name type="scientific">Immundisolibacter cernigliae</name>
    <dbReference type="NCBI Taxonomy" id="1810504"/>
    <lineage>
        <taxon>Bacteria</taxon>
        <taxon>Pseudomonadati</taxon>
        <taxon>Pseudomonadota</taxon>
        <taxon>Gammaproteobacteria</taxon>
        <taxon>Immundisolibacterales</taxon>
        <taxon>Immundisolibacteraceae</taxon>
        <taxon>Immundisolibacter</taxon>
    </lineage>
</organism>
<dbReference type="Proteomes" id="UP000092952">
    <property type="component" value="Chromosome"/>
</dbReference>
<dbReference type="InParanoid" id="A0A1B1YXR5"/>
<name>A0A1B1YXR5_9GAMM</name>
<evidence type="ECO:0000313" key="2">
    <source>
        <dbReference type="Proteomes" id="UP000092952"/>
    </source>
</evidence>
<dbReference type="CDD" id="cd02440">
    <property type="entry name" value="AdoMet_MTases"/>
    <property type="match status" value="1"/>
</dbReference>
<reference evidence="2" key="1">
    <citation type="submission" date="2016-03" db="EMBL/GenBank/DDBJ databases">
        <title>Complete genome sequence of Solimmundus cernigliae, representing a novel lineage of polycyclic aromatic hydrocarbon degraders within the Gammaproteobacteria.</title>
        <authorList>
            <person name="Singleton D.R."/>
            <person name="Dickey A.N."/>
            <person name="Scholl E.H."/>
            <person name="Wright F.A."/>
            <person name="Aitken M.D."/>
        </authorList>
    </citation>
    <scope>NUCLEOTIDE SEQUENCE [LARGE SCALE GENOMIC DNA]</scope>
    <source>
        <strain evidence="2">TR3.2</strain>
    </source>
</reference>
<accession>A0A1B1YXR5</accession>
<dbReference type="NCBIfam" id="TIGR02081">
    <property type="entry name" value="metW"/>
    <property type="match status" value="1"/>
</dbReference>
<dbReference type="KEGG" id="gbi:PG2T_01880"/>
<dbReference type="Pfam" id="PF07021">
    <property type="entry name" value="MetW"/>
    <property type="match status" value="1"/>
</dbReference>
<evidence type="ECO:0000313" key="1">
    <source>
        <dbReference type="EMBL" id="ANX05443.1"/>
    </source>
</evidence>
<dbReference type="SUPFAM" id="SSF53335">
    <property type="entry name" value="S-adenosyl-L-methionine-dependent methyltransferases"/>
    <property type="match status" value="1"/>
</dbReference>
<keyword evidence="2" id="KW-1185">Reference proteome</keyword>
<dbReference type="InterPro" id="IPR010743">
    <property type="entry name" value="Methionine_synth_MetW"/>
</dbReference>
<dbReference type="AlphaFoldDB" id="A0A1B1YXR5"/>
<proteinExistence type="predicted"/>
<dbReference type="STRING" id="1810504.PG2T_01880"/>